<reference evidence="1 2" key="1">
    <citation type="submission" date="2020-04" db="EMBL/GenBank/DDBJ databases">
        <title>The Whole Genome Analysis of High salt-tolerant Sphingobium yanoikuyae YC-XJ2 with Aryl organophosphorus flame retardants (aryl-OPFRs)-degrading capacity and characteristics of Related phosphotriesterase.</title>
        <authorList>
            <person name="Li X."/>
        </authorList>
    </citation>
    <scope>NUCLEOTIDE SEQUENCE [LARGE SCALE GENOMIC DNA]</scope>
    <source>
        <strain evidence="1 2">YC-XJ2</strain>
    </source>
</reference>
<dbReference type="Proteomes" id="UP000502611">
    <property type="component" value="Chromosome"/>
</dbReference>
<dbReference type="AlphaFoldDB" id="A0A6M4G721"/>
<name>A0A6M4G721_SPHYA</name>
<protein>
    <submittedName>
        <fullName evidence="1">Uncharacterized protein</fullName>
    </submittedName>
</protein>
<proteinExistence type="predicted"/>
<evidence type="ECO:0000313" key="2">
    <source>
        <dbReference type="Proteomes" id="UP000502611"/>
    </source>
</evidence>
<gene>
    <name evidence="1" type="ORF">HH800_12600</name>
</gene>
<organism evidence="1 2">
    <name type="scientific">Sphingobium yanoikuyae</name>
    <name type="common">Sphingomonas yanoikuyae</name>
    <dbReference type="NCBI Taxonomy" id="13690"/>
    <lineage>
        <taxon>Bacteria</taxon>
        <taxon>Pseudomonadati</taxon>
        <taxon>Pseudomonadota</taxon>
        <taxon>Alphaproteobacteria</taxon>
        <taxon>Sphingomonadales</taxon>
        <taxon>Sphingomonadaceae</taxon>
        <taxon>Sphingobium</taxon>
    </lineage>
</organism>
<dbReference type="EMBL" id="CP053021">
    <property type="protein sequence ID" value="QJR02939.1"/>
    <property type="molecule type" value="Genomic_DNA"/>
</dbReference>
<evidence type="ECO:0000313" key="1">
    <source>
        <dbReference type="EMBL" id="QJR02939.1"/>
    </source>
</evidence>
<accession>A0A6M4G721</accession>
<dbReference type="RefSeq" id="WP_169861288.1">
    <property type="nucleotide sequence ID" value="NZ_CP053021.1"/>
</dbReference>
<sequence length="60" mass="6985">MARLIFKWPNMRSILLTGLLNPTLMKMLSDPEAEKADLESRLARYARRSRRALSALRLQN</sequence>